<keyword evidence="8" id="KW-0472">Membrane</keyword>
<dbReference type="GO" id="GO:0046933">
    <property type="term" value="F:proton-transporting ATP synthase activity, rotational mechanism"/>
    <property type="evidence" value="ECO:0007669"/>
    <property type="project" value="InterPro"/>
</dbReference>
<dbReference type="PANTHER" id="PTHR48082:SF2">
    <property type="entry name" value="ATP SYNTHASE SUBUNIT ALPHA, MITOCHONDRIAL"/>
    <property type="match status" value="1"/>
</dbReference>
<dbReference type="SUPFAM" id="SSF52540">
    <property type="entry name" value="P-loop containing nucleoside triphosphate hydrolases"/>
    <property type="match status" value="1"/>
</dbReference>
<evidence type="ECO:0000256" key="11">
    <source>
        <dbReference type="SAM" id="MobiDB-lite"/>
    </source>
</evidence>
<evidence type="ECO:0000256" key="10">
    <source>
        <dbReference type="ARBA" id="ARBA00023310"/>
    </source>
</evidence>
<evidence type="ECO:0000313" key="16">
    <source>
        <dbReference type="EMBL" id="KAK4412124.1"/>
    </source>
</evidence>
<dbReference type="GO" id="GO:0005524">
    <property type="term" value="F:ATP binding"/>
    <property type="evidence" value="ECO:0007669"/>
    <property type="project" value="UniProtKB-KW"/>
</dbReference>
<evidence type="ECO:0000256" key="4">
    <source>
        <dbReference type="ARBA" id="ARBA00022741"/>
    </source>
</evidence>
<sequence>MELSPRAAELTTLLESRISNFYTNFQVDEIGRVVSVGDGIARVYGLNEIQAGEMVEFSSGVKGIALNLENENVGIVVFGSDTAIKEGDLVKRTGSIVDVPAGKAMLGRVVDALGVPIDGRGALSAHERRRVEVKAPGIIERKSVHEPMQTGLKAVDSLVPIGRGQRELIIGDRQTGKTAIAIDTILNQKQLNSKATGERETLISLIWICFLLFLFILNYQNEEYISIAFCEERRAFSSPSIPSTGEGGPHPQQEPAPEATTSGDSLSWTDLLRSSTERRGSSGQGPLNDGASASTEEVTSGPPFNPYPYRDNEMVGGDSVDTIKGRLLANNPSPSFEQIERARIDAQDRFEVKVEIIRQMAPLDPDGDWERRGARALDNPHTSTGEPSLEKLFSMKEDLFQNGITSTTFNYLKSKIRIASLRQRGLKIGLEPGGAPRVRPFTFTTTESANSASQFSSRSWLNAYTSEYTASYACAYFTSDEYGSTNVNQPSPSSVYLFTISILVVSARHLPGCKRIPLRYMFSLSTVAWDTRHRTVVSVGA</sequence>
<accession>A0AAE1XHS3</accession>
<keyword evidence="3" id="KW-0813">Transport</keyword>
<evidence type="ECO:0000259" key="12">
    <source>
        <dbReference type="Pfam" id="PF00006"/>
    </source>
</evidence>
<feature type="domain" description="ATPase F1/V1/A1 complex alpha/beta subunit nucleotide-binding" evidence="12">
    <location>
        <begin position="151"/>
        <end position="190"/>
    </location>
</feature>
<keyword evidence="9" id="KW-0139">CF(1)</keyword>
<dbReference type="InterPro" id="IPR027417">
    <property type="entry name" value="P-loop_NTPase"/>
</dbReference>
<comment type="similarity">
    <text evidence="2">Belongs to the ATPase alpha/beta chains family.</text>
</comment>
<dbReference type="Pfam" id="PF00006">
    <property type="entry name" value="ATP-synt_ab"/>
    <property type="match status" value="1"/>
</dbReference>
<evidence type="ECO:0000256" key="6">
    <source>
        <dbReference type="ARBA" id="ARBA00022840"/>
    </source>
</evidence>
<dbReference type="AlphaFoldDB" id="A0AAE1XHS3"/>
<dbReference type="Gene3D" id="2.40.30.20">
    <property type="match status" value="1"/>
</dbReference>
<dbReference type="InterPro" id="IPR036121">
    <property type="entry name" value="ATPase_F1/V1/A1_a/bsu_N_sf"/>
</dbReference>
<protein>
    <submittedName>
        <fullName evidence="15">ATP synthase subunit alpha, mitochondrial</fullName>
    </submittedName>
</protein>
<name>A0AAE1XHS3_9LAMI</name>
<dbReference type="FunFam" id="3.40.50.300:FF:002432">
    <property type="entry name" value="ATP synthase subunit alpha, mitochondrial"/>
    <property type="match status" value="1"/>
</dbReference>
<evidence type="ECO:0000256" key="3">
    <source>
        <dbReference type="ARBA" id="ARBA00022448"/>
    </source>
</evidence>
<evidence type="ECO:0000256" key="8">
    <source>
        <dbReference type="ARBA" id="ARBA00023136"/>
    </source>
</evidence>
<dbReference type="GO" id="GO:0005739">
    <property type="term" value="C:mitochondrion"/>
    <property type="evidence" value="ECO:0007669"/>
    <property type="project" value="UniProtKB-ARBA"/>
</dbReference>
<evidence type="ECO:0000259" key="13">
    <source>
        <dbReference type="Pfam" id="PF02874"/>
    </source>
</evidence>
<keyword evidence="7" id="KW-0406">Ion transport</keyword>
<dbReference type="EMBL" id="JACGWO010000025">
    <property type="protein sequence ID" value="KAK4412124.1"/>
    <property type="molecule type" value="Genomic_DNA"/>
</dbReference>
<evidence type="ECO:0000256" key="7">
    <source>
        <dbReference type="ARBA" id="ARBA00023065"/>
    </source>
</evidence>
<comment type="caution">
    <text evidence="15">The sequence shown here is derived from an EMBL/GenBank/DDBJ whole genome shotgun (WGS) entry which is preliminary data.</text>
</comment>
<evidence type="ECO:0000256" key="2">
    <source>
        <dbReference type="ARBA" id="ARBA00008936"/>
    </source>
</evidence>
<feature type="domain" description="DUF8018" evidence="14">
    <location>
        <begin position="312"/>
        <end position="413"/>
    </location>
</feature>
<keyword evidence="17" id="KW-1185">Reference proteome</keyword>
<dbReference type="InterPro" id="IPR000194">
    <property type="entry name" value="ATPase_F1/V1/A1_a/bsu_nucl-bd"/>
</dbReference>
<evidence type="ECO:0000313" key="15">
    <source>
        <dbReference type="EMBL" id="KAK4412105.1"/>
    </source>
</evidence>
<feature type="region of interest" description="Disordered" evidence="11">
    <location>
        <begin position="239"/>
        <end position="318"/>
    </location>
</feature>
<feature type="compositionally biased region" description="Polar residues" evidence="11">
    <location>
        <begin position="259"/>
        <end position="274"/>
    </location>
</feature>
<dbReference type="Pfam" id="PF02874">
    <property type="entry name" value="ATP-synt_ab_N"/>
    <property type="match status" value="1"/>
</dbReference>
<gene>
    <name evidence="15" type="ORF">Salat_2971200</name>
    <name evidence="16" type="ORF">Salat_2992600</name>
</gene>
<dbReference type="SUPFAM" id="SSF50615">
    <property type="entry name" value="N-terminal domain of alpha and beta subunits of F1 ATP synthase"/>
    <property type="match status" value="1"/>
</dbReference>
<dbReference type="GO" id="GO:0045259">
    <property type="term" value="C:proton-transporting ATP synthase complex"/>
    <property type="evidence" value="ECO:0007669"/>
    <property type="project" value="UniProtKB-KW"/>
</dbReference>
<proteinExistence type="inferred from homology"/>
<dbReference type="Pfam" id="PF26057">
    <property type="entry name" value="DUF8018"/>
    <property type="match status" value="1"/>
</dbReference>
<dbReference type="EMBL" id="JACGWO010000026">
    <property type="protein sequence ID" value="KAK4412105.1"/>
    <property type="molecule type" value="Genomic_DNA"/>
</dbReference>
<evidence type="ECO:0000256" key="1">
    <source>
        <dbReference type="ARBA" id="ARBA00004370"/>
    </source>
</evidence>
<dbReference type="PANTHER" id="PTHR48082">
    <property type="entry name" value="ATP SYNTHASE SUBUNIT ALPHA, MITOCHONDRIAL"/>
    <property type="match status" value="1"/>
</dbReference>
<reference evidence="15" key="2">
    <citation type="journal article" date="2024" name="Plant">
        <title>Genomic evolution and insights into agronomic trait innovations of Sesamum species.</title>
        <authorList>
            <person name="Miao H."/>
            <person name="Wang L."/>
            <person name="Qu L."/>
            <person name="Liu H."/>
            <person name="Sun Y."/>
            <person name="Le M."/>
            <person name="Wang Q."/>
            <person name="Wei S."/>
            <person name="Zheng Y."/>
            <person name="Lin W."/>
            <person name="Duan Y."/>
            <person name="Cao H."/>
            <person name="Xiong S."/>
            <person name="Wang X."/>
            <person name="Wei L."/>
            <person name="Li C."/>
            <person name="Ma Q."/>
            <person name="Ju M."/>
            <person name="Zhao R."/>
            <person name="Li G."/>
            <person name="Mu C."/>
            <person name="Tian Q."/>
            <person name="Mei H."/>
            <person name="Zhang T."/>
            <person name="Gao T."/>
            <person name="Zhang H."/>
        </authorList>
    </citation>
    <scope>NUCLEOTIDE SEQUENCE</scope>
    <source>
        <strain evidence="15">3651</strain>
    </source>
</reference>
<dbReference type="CDD" id="cd18116">
    <property type="entry name" value="ATP-synt_F1_alpha_N"/>
    <property type="match status" value="1"/>
</dbReference>
<comment type="subcellular location">
    <subcellularLocation>
        <location evidence="1">Membrane</location>
    </subcellularLocation>
</comment>
<dbReference type="InterPro" id="IPR023366">
    <property type="entry name" value="ATP_synth_asu-like_sf"/>
</dbReference>
<evidence type="ECO:0000313" key="17">
    <source>
        <dbReference type="Proteomes" id="UP001293254"/>
    </source>
</evidence>
<feature type="domain" description="ATPase F1/V1/A1 complex alpha/beta subunit N-terminal" evidence="13">
    <location>
        <begin position="27"/>
        <end position="94"/>
    </location>
</feature>
<evidence type="ECO:0000259" key="14">
    <source>
        <dbReference type="Pfam" id="PF26057"/>
    </source>
</evidence>
<keyword evidence="5" id="KW-0375">Hydrogen ion transport</keyword>
<dbReference type="Gene3D" id="3.40.50.300">
    <property type="entry name" value="P-loop containing nucleotide triphosphate hydrolases"/>
    <property type="match status" value="1"/>
</dbReference>
<evidence type="ECO:0000256" key="5">
    <source>
        <dbReference type="ARBA" id="ARBA00022781"/>
    </source>
</evidence>
<organism evidence="15 17">
    <name type="scientific">Sesamum alatum</name>
    <dbReference type="NCBI Taxonomy" id="300844"/>
    <lineage>
        <taxon>Eukaryota</taxon>
        <taxon>Viridiplantae</taxon>
        <taxon>Streptophyta</taxon>
        <taxon>Embryophyta</taxon>
        <taxon>Tracheophyta</taxon>
        <taxon>Spermatophyta</taxon>
        <taxon>Magnoliopsida</taxon>
        <taxon>eudicotyledons</taxon>
        <taxon>Gunneridae</taxon>
        <taxon>Pentapetalae</taxon>
        <taxon>asterids</taxon>
        <taxon>lamiids</taxon>
        <taxon>Lamiales</taxon>
        <taxon>Pedaliaceae</taxon>
        <taxon>Sesamum</taxon>
    </lineage>
</organism>
<dbReference type="InterPro" id="IPR058331">
    <property type="entry name" value="DUF8018"/>
</dbReference>
<dbReference type="InterPro" id="IPR005294">
    <property type="entry name" value="ATP_synth_F1_asu"/>
</dbReference>
<reference evidence="15" key="1">
    <citation type="submission" date="2020-06" db="EMBL/GenBank/DDBJ databases">
        <authorList>
            <person name="Li T."/>
            <person name="Hu X."/>
            <person name="Zhang T."/>
            <person name="Song X."/>
            <person name="Zhang H."/>
            <person name="Dai N."/>
            <person name="Sheng W."/>
            <person name="Hou X."/>
            <person name="Wei L."/>
        </authorList>
    </citation>
    <scope>NUCLEOTIDE SEQUENCE</scope>
    <source>
        <strain evidence="15">3651</strain>
        <tissue evidence="15">Leaf</tissue>
    </source>
</reference>
<keyword evidence="6" id="KW-0067">ATP-binding</keyword>
<dbReference type="Proteomes" id="UP001293254">
    <property type="component" value="Unassembled WGS sequence"/>
</dbReference>
<keyword evidence="10" id="KW-0066">ATP synthesis</keyword>
<evidence type="ECO:0000256" key="9">
    <source>
        <dbReference type="ARBA" id="ARBA00023196"/>
    </source>
</evidence>
<dbReference type="FunFam" id="2.40.30.20:FF:000001">
    <property type="entry name" value="ATP synthase subunit alpha"/>
    <property type="match status" value="1"/>
</dbReference>
<keyword evidence="4" id="KW-0547">Nucleotide-binding</keyword>
<dbReference type="InterPro" id="IPR004100">
    <property type="entry name" value="ATPase_F1/V1/A1_a/bsu_N"/>
</dbReference>
<dbReference type="GO" id="GO:0043531">
    <property type="term" value="F:ADP binding"/>
    <property type="evidence" value="ECO:0007669"/>
    <property type="project" value="TreeGrafter"/>
</dbReference>